<dbReference type="AlphaFoldDB" id="A0A2K9PSE5"/>
<accession>A0A2K9PSE5</accession>
<evidence type="ECO:0000256" key="1">
    <source>
        <dbReference type="SAM" id="SignalP"/>
    </source>
</evidence>
<dbReference type="KEGG" id="fek:C1H87_15115"/>
<keyword evidence="1" id="KW-0732">Signal</keyword>
<dbReference type="EMBL" id="CP025791">
    <property type="protein sequence ID" value="AUP79959.1"/>
    <property type="molecule type" value="Genomic_DNA"/>
</dbReference>
<dbReference type="PROSITE" id="PS51257">
    <property type="entry name" value="PROKAR_LIPOPROTEIN"/>
    <property type="match status" value="1"/>
</dbReference>
<sequence>MKIMKKIVSIIAILTIGFFVACSNDDASPLIVQTDDFFAELAISAIVGDTIGIVPGTSNQGTINYSINSQTPEGIFTIGQTYGELIVASDAVANLPIDSKVTLEVSVSKEGVSQISNVEITVVPPPVDISPWVGTVVVTEDLGFFVSMVEVPTSDLDNGILELSGGDPFDFFCSAGTPTVIIKFGQLTSATEGPVTVEKQNFPCYGGSETMEGTGTYNTVTKVITLDFTYSGSFPISGTKVITPKE</sequence>
<gene>
    <name evidence="2" type="ORF">C1H87_15115</name>
</gene>
<evidence type="ECO:0000313" key="2">
    <source>
        <dbReference type="EMBL" id="AUP79959.1"/>
    </source>
</evidence>
<feature type="signal peptide" evidence="1">
    <location>
        <begin position="1"/>
        <end position="21"/>
    </location>
</feature>
<evidence type="ECO:0000313" key="3">
    <source>
        <dbReference type="Proteomes" id="UP000235826"/>
    </source>
</evidence>
<dbReference type="Gene3D" id="2.60.40.60">
    <property type="entry name" value="Cadherins"/>
    <property type="match status" value="1"/>
</dbReference>
<proteinExistence type="predicted"/>
<keyword evidence="3" id="KW-1185">Reference proteome</keyword>
<protein>
    <recommendedName>
        <fullName evidence="4">Cadherin domain-containing protein</fullName>
    </recommendedName>
</protein>
<dbReference type="CDD" id="cd11304">
    <property type="entry name" value="Cadherin_repeat"/>
    <property type="match status" value="1"/>
</dbReference>
<reference evidence="2 3" key="1">
    <citation type="submission" date="2018-01" db="EMBL/GenBank/DDBJ databases">
        <title>Complete genome sequence of Flavivirga eckloniae ECD14 isolated from seaweed Ecklonia cava.</title>
        <authorList>
            <person name="Lee J.H."/>
            <person name="Baik K.S."/>
            <person name="Seong C.N."/>
        </authorList>
    </citation>
    <scope>NUCLEOTIDE SEQUENCE [LARGE SCALE GENOMIC DNA]</scope>
    <source>
        <strain evidence="2 3">ECD14</strain>
    </source>
</reference>
<name>A0A2K9PSE5_9FLAO</name>
<evidence type="ECO:0008006" key="4">
    <source>
        <dbReference type="Google" id="ProtNLM"/>
    </source>
</evidence>
<organism evidence="2 3">
    <name type="scientific">Flavivirga eckloniae</name>
    <dbReference type="NCBI Taxonomy" id="1803846"/>
    <lineage>
        <taxon>Bacteria</taxon>
        <taxon>Pseudomonadati</taxon>
        <taxon>Bacteroidota</taxon>
        <taxon>Flavobacteriia</taxon>
        <taxon>Flavobacteriales</taxon>
        <taxon>Flavobacteriaceae</taxon>
        <taxon>Flavivirga</taxon>
    </lineage>
</organism>
<feature type="chain" id="PRO_5014953621" description="Cadherin domain-containing protein" evidence="1">
    <location>
        <begin position="22"/>
        <end position="246"/>
    </location>
</feature>
<dbReference type="Proteomes" id="UP000235826">
    <property type="component" value="Chromosome"/>
</dbReference>